<dbReference type="Gene3D" id="3.40.50.10490">
    <property type="entry name" value="Glucose-6-phosphate isomerase like protein, domain 1"/>
    <property type="match status" value="1"/>
</dbReference>
<feature type="domain" description="SIS" evidence="1">
    <location>
        <begin position="37"/>
        <end position="226"/>
    </location>
</feature>
<dbReference type="InterPro" id="IPR050099">
    <property type="entry name" value="SIS_GmhA/DiaA_subfam"/>
</dbReference>
<dbReference type="AlphaFoldDB" id="A0A6V8JU37"/>
<dbReference type="NCBIfam" id="NF002805">
    <property type="entry name" value="PRK02947.1"/>
    <property type="match status" value="1"/>
</dbReference>
<evidence type="ECO:0000313" key="2">
    <source>
        <dbReference type="EMBL" id="GFJ76083.1"/>
    </source>
</evidence>
<reference evidence="2 3" key="2">
    <citation type="submission" date="2020-03" db="EMBL/GenBank/DDBJ databases">
        <authorList>
            <person name="Ichikawa N."/>
            <person name="Kimura A."/>
            <person name="Kitahashi Y."/>
            <person name="Uohara A."/>
        </authorList>
    </citation>
    <scope>NUCLEOTIDE SEQUENCE [LARGE SCALE GENOMIC DNA]</scope>
    <source>
        <strain evidence="2 3">NBRC 108639</strain>
    </source>
</reference>
<comment type="caution">
    <text evidence="2">The sequence shown here is derived from an EMBL/GenBank/DDBJ whole genome shotgun (WGS) entry which is preliminary data.</text>
</comment>
<keyword evidence="3" id="KW-1185">Reference proteome</keyword>
<dbReference type="RefSeq" id="WP_246273119.1">
    <property type="nucleotide sequence ID" value="NZ_BAABGO010000003.1"/>
</dbReference>
<dbReference type="Proteomes" id="UP000482800">
    <property type="component" value="Unassembled WGS sequence"/>
</dbReference>
<dbReference type="PROSITE" id="PS51464">
    <property type="entry name" value="SIS"/>
    <property type="match status" value="1"/>
</dbReference>
<dbReference type="EMBL" id="BLPF01000001">
    <property type="protein sequence ID" value="GFJ76083.1"/>
    <property type="molecule type" value="Genomic_DNA"/>
</dbReference>
<dbReference type="InterPro" id="IPR035472">
    <property type="entry name" value="RpiR-like_SIS"/>
</dbReference>
<dbReference type="GO" id="GO:0097367">
    <property type="term" value="F:carbohydrate derivative binding"/>
    <property type="evidence" value="ECO:0007669"/>
    <property type="project" value="InterPro"/>
</dbReference>
<dbReference type="InterPro" id="IPR001347">
    <property type="entry name" value="SIS_dom"/>
</dbReference>
<evidence type="ECO:0000259" key="1">
    <source>
        <dbReference type="PROSITE" id="PS51464"/>
    </source>
</evidence>
<dbReference type="Pfam" id="PF13580">
    <property type="entry name" value="SIS_2"/>
    <property type="match status" value="1"/>
</dbReference>
<evidence type="ECO:0000313" key="3">
    <source>
        <dbReference type="Proteomes" id="UP000482800"/>
    </source>
</evidence>
<dbReference type="PANTHER" id="PTHR30390">
    <property type="entry name" value="SEDOHEPTULOSE 7-PHOSPHATE ISOMERASE / DNAA INITIATOR-ASSOCIATING FACTOR FOR REPLICATION INITIATION"/>
    <property type="match status" value="1"/>
</dbReference>
<reference evidence="2 3" key="1">
    <citation type="submission" date="2020-03" db="EMBL/GenBank/DDBJ databases">
        <title>Whole genome shotgun sequence of Phytohabitans houttuyneae NBRC 108639.</title>
        <authorList>
            <person name="Komaki H."/>
            <person name="Tamura T."/>
        </authorList>
    </citation>
    <scope>NUCLEOTIDE SEQUENCE [LARGE SCALE GENOMIC DNA]</scope>
    <source>
        <strain evidence="2 3">NBRC 108639</strain>
    </source>
</reference>
<name>A0A6V8JU37_9ACTN</name>
<proteinExistence type="predicted"/>
<organism evidence="2 3">
    <name type="scientific">Phytohabitans houttuyneae</name>
    <dbReference type="NCBI Taxonomy" id="1076126"/>
    <lineage>
        <taxon>Bacteria</taxon>
        <taxon>Bacillati</taxon>
        <taxon>Actinomycetota</taxon>
        <taxon>Actinomycetes</taxon>
        <taxon>Micromonosporales</taxon>
        <taxon>Micromonosporaceae</taxon>
    </lineage>
</organism>
<dbReference type="InterPro" id="IPR046348">
    <property type="entry name" value="SIS_dom_sf"/>
</dbReference>
<dbReference type="GO" id="GO:1901135">
    <property type="term" value="P:carbohydrate derivative metabolic process"/>
    <property type="evidence" value="ECO:0007669"/>
    <property type="project" value="InterPro"/>
</dbReference>
<sequence>MSNSTIDRPAALGVLQDAMDRVVATQGAAISEAARLCTEALTGDGIIQAFGTGHSRSFTMEIAGRAGGLVPANQLSIKDVVMYGGVDPEEILDPTKERDPELAHRVWELHDISPADVFLIASNSGINGAVVEMARLARRNGNPVVAVTSLAHSEAVPTRDPAGERLFEVADVVIDNCGVPGDAAYELPGGARIVPTSTLTSALIAQLLTAEICAALVARGIDPPVYISENVVGGDAHNAALRERYASRIRRHEP</sequence>
<gene>
    <name evidence="2" type="ORF">Phou_002630</name>
</gene>
<dbReference type="PANTHER" id="PTHR30390:SF7">
    <property type="entry name" value="PHOSPHOHEPTOSE ISOMERASE"/>
    <property type="match status" value="1"/>
</dbReference>
<protein>
    <submittedName>
        <fullName evidence="2">UPF0309 protein</fullName>
    </submittedName>
</protein>
<accession>A0A6V8JU37</accession>
<dbReference type="SUPFAM" id="SSF53697">
    <property type="entry name" value="SIS domain"/>
    <property type="match status" value="1"/>
</dbReference>
<dbReference type="CDD" id="cd05013">
    <property type="entry name" value="SIS_RpiR"/>
    <property type="match status" value="1"/>
</dbReference>